<reference evidence="1 2" key="2">
    <citation type="submission" date="2018-11" db="EMBL/GenBank/DDBJ databases">
        <authorList>
            <consortium name="Pathogen Informatics"/>
        </authorList>
    </citation>
    <scope>NUCLEOTIDE SEQUENCE [LARGE SCALE GENOMIC DNA]</scope>
    <source>
        <strain evidence="1 2">Costa Rica</strain>
    </source>
</reference>
<evidence type="ECO:0000313" key="1">
    <source>
        <dbReference type="EMBL" id="VDM57734.1"/>
    </source>
</evidence>
<organism evidence="3">
    <name type="scientific">Angiostrongylus costaricensis</name>
    <name type="common">Nematode worm</name>
    <dbReference type="NCBI Taxonomy" id="334426"/>
    <lineage>
        <taxon>Eukaryota</taxon>
        <taxon>Metazoa</taxon>
        <taxon>Ecdysozoa</taxon>
        <taxon>Nematoda</taxon>
        <taxon>Chromadorea</taxon>
        <taxon>Rhabditida</taxon>
        <taxon>Rhabditina</taxon>
        <taxon>Rhabditomorpha</taxon>
        <taxon>Strongyloidea</taxon>
        <taxon>Metastrongylidae</taxon>
        <taxon>Angiostrongylus</taxon>
    </lineage>
</organism>
<dbReference type="Proteomes" id="UP000267027">
    <property type="component" value="Unassembled WGS sequence"/>
</dbReference>
<dbReference type="AlphaFoldDB" id="A0A0R3PML4"/>
<proteinExistence type="predicted"/>
<protein>
    <submittedName>
        <fullName evidence="3">Pentatricopeptide repeat-containing protein</fullName>
    </submittedName>
</protein>
<evidence type="ECO:0000313" key="3">
    <source>
        <dbReference type="WBParaSite" id="ACOC_0000614801-mRNA-1"/>
    </source>
</evidence>
<reference evidence="3" key="1">
    <citation type="submission" date="2017-02" db="UniProtKB">
        <authorList>
            <consortium name="WormBaseParasite"/>
        </authorList>
    </citation>
    <scope>IDENTIFICATION</scope>
</reference>
<evidence type="ECO:0000313" key="2">
    <source>
        <dbReference type="Proteomes" id="UP000267027"/>
    </source>
</evidence>
<accession>A0A0R3PML4</accession>
<keyword evidence="2" id="KW-1185">Reference proteome</keyword>
<dbReference type="STRING" id="334426.A0A0R3PML4"/>
<name>A0A0R3PML4_ANGCS</name>
<gene>
    <name evidence="1" type="ORF">ACOC_LOCUS6149</name>
</gene>
<sequence>MTAYIGAEELLLRTKRVIDPFNRIGCNIEPTLTVIEFCQFQGPRALATVSLKPALKRPICVAVLTSKRLTHSQLSRFSNGVRRLVSPLIKCNRRLFLRQLADFMKISDAVGKSLAGSVGLI</sequence>
<dbReference type="WBParaSite" id="ACOC_0000614801-mRNA-1">
    <property type="protein sequence ID" value="ACOC_0000614801-mRNA-1"/>
    <property type="gene ID" value="ACOC_0000614801"/>
</dbReference>
<dbReference type="OrthoDB" id="5836658at2759"/>
<dbReference type="EMBL" id="UYYA01003923">
    <property type="protein sequence ID" value="VDM57734.1"/>
    <property type="molecule type" value="Genomic_DNA"/>
</dbReference>